<feature type="region of interest" description="Disordered" evidence="8">
    <location>
        <begin position="1"/>
        <end position="67"/>
    </location>
</feature>
<evidence type="ECO:0000256" key="6">
    <source>
        <dbReference type="PROSITE-ProRule" id="PRU00182"/>
    </source>
</evidence>
<dbReference type="InterPro" id="IPR006145">
    <property type="entry name" value="PsdUridine_synth_RsuA/RluA"/>
</dbReference>
<gene>
    <name evidence="11" type="ORF">XOC_1088</name>
</gene>
<dbReference type="InterPro" id="IPR020094">
    <property type="entry name" value="TruA/RsuA/RluB/E/F_N"/>
</dbReference>
<evidence type="ECO:0000313" key="11">
    <source>
        <dbReference type="EMBL" id="AEQ95287.1"/>
    </source>
</evidence>
<dbReference type="Gene3D" id="3.10.290.10">
    <property type="entry name" value="RNA-binding S4 domain"/>
    <property type="match status" value="1"/>
</dbReference>
<keyword evidence="3 7" id="KW-0413">Isomerase</keyword>
<feature type="domain" description="RNA-binding S4" evidence="10">
    <location>
        <begin position="77"/>
        <end position="118"/>
    </location>
</feature>
<evidence type="ECO:0000256" key="2">
    <source>
        <dbReference type="ARBA" id="ARBA00022552"/>
    </source>
</evidence>
<dbReference type="GO" id="GO:0003723">
    <property type="term" value="F:RNA binding"/>
    <property type="evidence" value="ECO:0007669"/>
    <property type="project" value="UniProtKB-KW"/>
</dbReference>
<dbReference type="CDD" id="cd00165">
    <property type="entry name" value="S4"/>
    <property type="match status" value="1"/>
</dbReference>
<feature type="compositionally biased region" description="Basic residues" evidence="8">
    <location>
        <begin position="1"/>
        <end position="20"/>
    </location>
</feature>
<dbReference type="EC" id="5.4.99.-" evidence="7"/>
<proteinExistence type="inferred from homology"/>
<dbReference type="InterPro" id="IPR050343">
    <property type="entry name" value="RsuA_PseudoU_synthase"/>
</dbReference>
<accession>G7TFB9</accession>
<comment type="similarity">
    <text evidence="1 7">Belongs to the pseudouridine synthase RsuA family.</text>
</comment>
<evidence type="ECO:0000256" key="1">
    <source>
        <dbReference type="ARBA" id="ARBA00008348"/>
    </source>
</evidence>
<dbReference type="EMBL" id="CP003057">
    <property type="protein sequence ID" value="AEQ95287.1"/>
    <property type="molecule type" value="Genomic_DNA"/>
</dbReference>
<name>G7TFB9_XANOB</name>
<dbReference type="AlphaFoldDB" id="G7TFB9"/>
<comment type="catalytic activity">
    <reaction evidence="5">
        <text>uridine(2604) in 23S rRNA = pseudouridine(2604) in 23S rRNA</text>
        <dbReference type="Rhea" id="RHEA:38875"/>
        <dbReference type="Rhea" id="RHEA-COMP:10093"/>
        <dbReference type="Rhea" id="RHEA-COMP:10094"/>
        <dbReference type="ChEBI" id="CHEBI:65314"/>
        <dbReference type="ChEBI" id="CHEBI:65315"/>
        <dbReference type="EC" id="5.4.99.21"/>
    </reaction>
</comment>
<dbReference type="eggNOG" id="COG1187">
    <property type="taxonomic scope" value="Bacteria"/>
</dbReference>
<dbReference type="GO" id="GO:0160138">
    <property type="term" value="F:23S rRNA pseudouridine(2604) synthase activity"/>
    <property type="evidence" value="ECO:0007669"/>
    <property type="project" value="UniProtKB-EC"/>
</dbReference>
<dbReference type="PROSITE" id="PS50889">
    <property type="entry name" value="S4"/>
    <property type="match status" value="1"/>
</dbReference>
<dbReference type="Pfam" id="PF01479">
    <property type="entry name" value="S4"/>
    <property type="match status" value="1"/>
</dbReference>
<reference evidence="11 12" key="1">
    <citation type="journal article" date="2011" name="J. Bacteriol.">
        <title>Two new complete genome sequences offer insight into host and tissue specificity of plant pathogenic Xanthomonas spp.</title>
        <authorList>
            <person name="Bogdanove A.J."/>
            <person name="Koebnik R."/>
            <person name="Lu H."/>
            <person name="Furutani A."/>
            <person name="Angiuoli S.V."/>
            <person name="Patil P.B."/>
            <person name="Van Sluys M.A."/>
            <person name="Ryan R.P."/>
            <person name="Meyer D.F."/>
            <person name="Han S.W."/>
            <person name="Aparna G."/>
            <person name="Rajaram M."/>
            <person name="Delcher A.L."/>
            <person name="Phillippy A.M."/>
            <person name="Puiu D."/>
            <person name="Schatz M.C."/>
            <person name="Shumway M."/>
            <person name="Sommer D.D."/>
            <person name="Trapnell C."/>
            <person name="Benahmed F."/>
            <person name="Dimitrov G."/>
            <person name="Madupu R."/>
            <person name="Radune D."/>
            <person name="Sullivan S."/>
            <person name="Jha G."/>
            <person name="Ishihara H."/>
            <person name="Lee S.W."/>
            <person name="Pandey A."/>
            <person name="Sharma V."/>
            <person name="Sriariyanun M."/>
            <person name="Szurek B."/>
            <person name="Vera-Cruz C.M."/>
            <person name="Dorman K.S."/>
            <person name="Ronald P.C."/>
            <person name="Verdier V."/>
            <person name="Dow J.M."/>
            <person name="Sonti R.V."/>
            <person name="Tsuge S."/>
            <person name="Brendel V.P."/>
            <person name="Rabinowicz P.D."/>
            <person name="Leach J.E."/>
            <person name="White F.F."/>
            <person name="Salzberg S.L."/>
        </authorList>
    </citation>
    <scope>NUCLEOTIDE SEQUENCE [LARGE SCALE GENOMIC DNA]</scope>
    <source>
        <strain evidence="11 12">BLS256</strain>
    </source>
</reference>
<dbReference type="HOGENOM" id="CLU_024979_1_2_6"/>
<evidence type="ECO:0000256" key="7">
    <source>
        <dbReference type="RuleBase" id="RU003887"/>
    </source>
</evidence>
<dbReference type="InterPro" id="IPR042092">
    <property type="entry name" value="PsdUridine_s_RsuA/RluB/E/F_cat"/>
</dbReference>
<dbReference type="InterPro" id="IPR020103">
    <property type="entry name" value="PsdUridine_synth_cat_dom_sf"/>
</dbReference>
<dbReference type="Pfam" id="PF00849">
    <property type="entry name" value="PseudoU_synth_2"/>
    <property type="match status" value="1"/>
</dbReference>
<feature type="compositionally biased region" description="Low complexity" evidence="8">
    <location>
        <begin position="53"/>
        <end position="67"/>
    </location>
</feature>
<dbReference type="Gene3D" id="3.30.70.1560">
    <property type="entry name" value="Alpha-L RNA-binding motif"/>
    <property type="match status" value="1"/>
</dbReference>
<dbReference type="InterPro" id="IPR036986">
    <property type="entry name" value="S4_RNA-bd_sf"/>
</dbReference>
<feature type="domain" description="Pseudouridine synthase RsuA/RluA-like" evidence="9">
    <location>
        <begin position="137"/>
        <end position="275"/>
    </location>
</feature>
<evidence type="ECO:0000259" key="10">
    <source>
        <dbReference type="Pfam" id="PF01479"/>
    </source>
</evidence>
<dbReference type="Gene3D" id="3.30.70.580">
    <property type="entry name" value="Pseudouridine synthase I, catalytic domain, N-terminal subdomain"/>
    <property type="match status" value="1"/>
</dbReference>
<dbReference type="NCBIfam" id="TIGR00093">
    <property type="entry name" value="pseudouridine synthase"/>
    <property type="match status" value="1"/>
</dbReference>
<dbReference type="SUPFAM" id="SSF55120">
    <property type="entry name" value="Pseudouridine synthase"/>
    <property type="match status" value="1"/>
</dbReference>
<dbReference type="SUPFAM" id="SSF55174">
    <property type="entry name" value="Alpha-L RNA-binding motif"/>
    <property type="match status" value="1"/>
</dbReference>
<dbReference type="Proteomes" id="UP000008851">
    <property type="component" value="Chromosome"/>
</dbReference>
<evidence type="ECO:0000256" key="8">
    <source>
        <dbReference type="SAM" id="MobiDB-lite"/>
    </source>
</evidence>
<comment type="catalytic activity">
    <reaction evidence="4">
        <text>uridine(35) in tRNA(Tyr) = pseudouridine(35) in tRNA(Tyr)</text>
        <dbReference type="Rhea" id="RHEA:60556"/>
        <dbReference type="Rhea" id="RHEA-COMP:15607"/>
        <dbReference type="Rhea" id="RHEA-COMP:15608"/>
        <dbReference type="ChEBI" id="CHEBI:65314"/>
        <dbReference type="ChEBI" id="CHEBI:65315"/>
    </reaction>
</comment>
<sequence length="324" mass="35189">MCAWSRHVRPLARHRQRPPHLRPTPSQSRISKPRGRDGMPRRPPPATSRQRQRGPGAAGATRAPVAAAANAAPRHGLARVLSKLGVCSRTEAARWIADGRVSVSTRVVRDPEFPIRADQQSSITVDGQPLTGPARCYLMLNKPRGVVTTVRDEQGRDTVYRCFDGAGLPWIAPVGRLDKASEGLLLFSNDPQWAATVTDPATGPDKTYHVQIDCLPNVAQLAQLQAGVVDPDPEGEGVLLRAKQVSVLREGERNAWLEIVLDEGRNRQIRRLLAAVDIGVLRLMRVAIGPLAMGELGKGAWRMLSAEEVRALVPAAHASAPDAR</sequence>
<evidence type="ECO:0000259" key="9">
    <source>
        <dbReference type="Pfam" id="PF00849"/>
    </source>
</evidence>
<keyword evidence="2" id="KW-0698">rRNA processing</keyword>
<dbReference type="PANTHER" id="PTHR47683">
    <property type="entry name" value="PSEUDOURIDINE SYNTHASE FAMILY PROTEIN-RELATED"/>
    <property type="match status" value="1"/>
</dbReference>
<dbReference type="KEGG" id="xor:XOC_1088"/>
<dbReference type="GO" id="GO:0000455">
    <property type="term" value="P:enzyme-directed rRNA pseudouridine synthesis"/>
    <property type="evidence" value="ECO:0007669"/>
    <property type="project" value="UniProtKB-ARBA"/>
</dbReference>
<dbReference type="InterPro" id="IPR018496">
    <property type="entry name" value="PsdUridine_synth_RsuA/RluB_CS"/>
</dbReference>
<dbReference type="PANTHER" id="PTHR47683:SF2">
    <property type="entry name" value="RNA-BINDING S4 DOMAIN-CONTAINING PROTEIN"/>
    <property type="match status" value="1"/>
</dbReference>
<keyword evidence="6" id="KW-0694">RNA-binding</keyword>
<dbReference type="InterPro" id="IPR002942">
    <property type="entry name" value="S4_RNA-bd"/>
</dbReference>
<dbReference type="PROSITE" id="PS01149">
    <property type="entry name" value="PSI_RSU"/>
    <property type="match status" value="1"/>
</dbReference>
<organism evidence="11 12">
    <name type="scientific">Xanthomonas oryzae pv. oryzicola (strain BLS256)</name>
    <dbReference type="NCBI Taxonomy" id="383407"/>
    <lineage>
        <taxon>Bacteria</taxon>
        <taxon>Pseudomonadati</taxon>
        <taxon>Pseudomonadota</taxon>
        <taxon>Gammaproteobacteria</taxon>
        <taxon>Lysobacterales</taxon>
        <taxon>Lysobacteraceae</taxon>
        <taxon>Xanthomonas</taxon>
    </lineage>
</organism>
<evidence type="ECO:0000313" key="12">
    <source>
        <dbReference type="Proteomes" id="UP000008851"/>
    </source>
</evidence>
<evidence type="ECO:0000256" key="5">
    <source>
        <dbReference type="ARBA" id="ARBA00036535"/>
    </source>
</evidence>
<evidence type="ECO:0000256" key="3">
    <source>
        <dbReference type="ARBA" id="ARBA00023235"/>
    </source>
</evidence>
<dbReference type="InterPro" id="IPR000748">
    <property type="entry name" value="PsdUridine_synth_RsuA/RluB/E/F"/>
</dbReference>
<protein>
    <recommendedName>
        <fullName evidence="7">Pseudouridine synthase</fullName>
        <ecNumber evidence="7">5.4.99.-</ecNumber>
    </recommendedName>
</protein>
<evidence type="ECO:0000256" key="4">
    <source>
        <dbReference type="ARBA" id="ARBA00036390"/>
    </source>
</evidence>
<dbReference type="CDD" id="cd02870">
    <property type="entry name" value="PseudoU_synth_RsuA_like"/>
    <property type="match status" value="1"/>
</dbReference>